<evidence type="ECO:0000259" key="5">
    <source>
        <dbReference type="PROSITE" id="PS51186"/>
    </source>
</evidence>
<dbReference type="InterPro" id="IPR022902">
    <property type="entry name" value="NAcTrfase_Eis"/>
</dbReference>
<evidence type="ECO:0000313" key="7">
    <source>
        <dbReference type="Proteomes" id="UP001361570"/>
    </source>
</evidence>
<dbReference type="PANTHER" id="PTHR37817:SF1">
    <property type="entry name" value="N-ACETYLTRANSFERASE EIS"/>
    <property type="match status" value="1"/>
</dbReference>
<comment type="caution">
    <text evidence="4">Lacks conserved residue(s) required for the propagation of feature annotation.</text>
</comment>
<protein>
    <submittedName>
        <fullName evidence="6">GNAT family N-acetyltransferase</fullName>
    </submittedName>
</protein>
<evidence type="ECO:0000256" key="3">
    <source>
        <dbReference type="ARBA" id="ARBA00023315"/>
    </source>
</evidence>
<keyword evidence="7" id="KW-1185">Reference proteome</keyword>
<dbReference type="InterPro" id="IPR025559">
    <property type="entry name" value="Eis_dom"/>
</dbReference>
<reference evidence="6 7" key="1">
    <citation type="submission" date="2024-03" db="EMBL/GenBank/DDBJ databases">
        <title>Draft genome sequence of Klenkia sp. LSe6-5.</title>
        <authorList>
            <person name="Duangmal K."/>
            <person name="Chantavorakit T."/>
        </authorList>
    </citation>
    <scope>NUCLEOTIDE SEQUENCE [LARGE SCALE GENOMIC DNA]</scope>
    <source>
        <strain evidence="6 7">LSe6-5</strain>
    </source>
</reference>
<dbReference type="InterPro" id="IPR041380">
    <property type="entry name" value="Acetyltransf_17"/>
</dbReference>
<dbReference type="SUPFAM" id="SSF55718">
    <property type="entry name" value="SCP-like"/>
    <property type="match status" value="1"/>
</dbReference>
<dbReference type="PANTHER" id="PTHR37817">
    <property type="entry name" value="N-ACETYLTRANSFERASE EIS"/>
    <property type="match status" value="1"/>
</dbReference>
<evidence type="ECO:0000256" key="4">
    <source>
        <dbReference type="HAMAP-Rule" id="MF_01812"/>
    </source>
</evidence>
<feature type="domain" description="N-acetyltransferase" evidence="5">
    <location>
        <begin position="19"/>
        <end position="166"/>
    </location>
</feature>
<dbReference type="InterPro" id="IPR036527">
    <property type="entry name" value="SCP2_sterol-bd_dom_sf"/>
</dbReference>
<dbReference type="EMBL" id="JBAPLU010000028">
    <property type="protein sequence ID" value="MEI4273864.1"/>
    <property type="molecule type" value="Genomic_DNA"/>
</dbReference>
<dbReference type="InterPro" id="IPR000182">
    <property type="entry name" value="GNAT_dom"/>
</dbReference>
<dbReference type="InterPro" id="IPR016181">
    <property type="entry name" value="Acyl_CoA_acyltransferase"/>
</dbReference>
<feature type="binding site" evidence="4">
    <location>
        <begin position="96"/>
        <end position="98"/>
    </location>
    <ligand>
        <name>acetyl-CoA</name>
        <dbReference type="ChEBI" id="CHEBI:57288"/>
    </ligand>
</feature>
<dbReference type="Proteomes" id="UP001361570">
    <property type="component" value="Unassembled WGS sequence"/>
</dbReference>
<organism evidence="6 7">
    <name type="scientific">Klenkia sesuvii</name>
    <dbReference type="NCBI Taxonomy" id="3103137"/>
    <lineage>
        <taxon>Bacteria</taxon>
        <taxon>Bacillati</taxon>
        <taxon>Actinomycetota</taxon>
        <taxon>Actinomycetes</taxon>
        <taxon>Geodermatophilales</taxon>
        <taxon>Geodermatophilaceae</taxon>
        <taxon>Klenkia</taxon>
    </lineage>
</organism>
<keyword evidence="3 4" id="KW-0012">Acyltransferase</keyword>
<comment type="similarity">
    <text evidence="1 4">Belongs to the acetyltransferase Eis family.</text>
</comment>
<gene>
    <name evidence="6" type="ORF">TEK04_19255</name>
</gene>
<dbReference type="InterPro" id="IPR051554">
    <property type="entry name" value="Acetyltransferase_Eis"/>
</dbReference>
<dbReference type="HAMAP" id="MF_01812">
    <property type="entry name" value="Eis"/>
    <property type="match status" value="1"/>
</dbReference>
<proteinExistence type="inferred from homology"/>
<dbReference type="Pfam" id="PF17668">
    <property type="entry name" value="Acetyltransf_17"/>
    <property type="match status" value="1"/>
</dbReference>
<evidence type="ECO:0000256" key="1">
    <source>
        <dbReference type="ARBA" id="ARBA00009213"/>
    </source>
</evidence>
<dbReference type="RefSeq" id="WP_336405980.1">
    <property type="nucleotide sequence ID" value="NZ_JBAPLU010000028.1"/>
</dbReference>
<dbReference type="PROSITE" id="PS51186">
    <property type="entry name" value="GNAT"/>
    <property type="match status" value="1"/>
</dbReference>
<feature type="binding site" evidence="4">
    <location>
        <begin position="104"/>
        <end position="109"/>
    </location>
    <ligand>
        <name>acetyl-CoA</name>
        <dbReference type="ChEBI" id="CHEBI:57288"/>
    </ligand>
</feature>
<dbReference type="Pfam" id="PF13530">
    <property type="entry name" value="SCP2_2"/>
    <property type="match status" value="1"/>
</dbReference>
<sequence>MTPDATPAATPAADPALVAALRPIAAEEWPAFTTAMSRVFGEDPTGPDVDRPRPTAELDRSLALFDDGFVAATAGAYSHQLTVPGGVVPAAGVTWVTVSPTHRRRGVLTAIMRRQLDDVHAAGTEPVAALWAAEGSIYGRFGYAPAVWRGGIVLDPSRTRLREDLPASSGRISVVDLDAYRVAAVPLYERLRRDVPGHLARDERWWDRRLRDEKDDRDGWTARRYALHTEPDGTVTGYASYRQKEEWSPRDEPRGKLQLVDLVAATPAVRVALWRFVLGHDLVREVSSWSLGAEDPVRSMVADPRSVPTAPSDALWVRLVDVERALAARRYPAPIDLVLEVRDRFCPWNDGRWRLIGHPAGGHCGRTDRDPDLVLGVEELAAVYLGGVSLGTLHRAGRVTEISPGAVALASTSFSWPVAPQSPDAF</sequence>
<name>A0ABU8DYF8_9ACTN</name>
<comment type="subunit">
    <text evidence="4">Homohexamer; trimer of dimers.</text>
</comment>
<dbReference type="SUPFAM" id="SSF55729">
    <property type="entry name" value="Acyl-CoA N-acyltransferases (Nat)"/>
    <property type="match status" value="1"/>
</dbReference>
<evidence type="ECO:0000313" key="6">
    <source>
        <dbReference type="EMBL" id="MEI4273864.1"/>
    </source>
</evidence>
<evidence type="ECO:0000256" key="2">
    <source>
        <dbReference type="ARBA" id="ARBA00022679"/>
    </source>
</evidence>
<dbReference type="NCBIfam" id="NF002367">
    <property type="entry name" value="PRK01346.1-4"/>
    <property type="match status" value="1"/>
</dbReference>
<dbReference type="Gene3D" id="3.40.630.30">
    <property type="match status" value="2"/>
</dbReference>
<accession>A0ABU8DYF8</accession>
<feature type="active site" description="Proton donor" evidence="4">
    <location>
        <position position="138"/>
    </location>
</feature>
<keyword evidence="2 4" id="KW-0808">Transferase</keyword>
<feature type="active site" description="Proton acceptor; via carboxylate" evidence="4">
    <location>
        <position position="426"/>
    </location>
</feature>
<comment type="caution">
    <text evidence="6">The sequence shown here is derived from an EMBL/GenBank/DDBJ whole genome shotgun (WGS) entry which is preliminary data.</text>
</comment>
<dbReference type="Pfam" id="PF13527">
    <property type="entry name" value="Acetyltransf_9"/>
    <property type="match status" value="1"/>
</dbReference>
<dbReference type="Gene3D" id="3.30.1050.10">
    <property type="entry name" value="SCP2 sterol-binding domain"/>
    <property type="match status" value="1"/>
</dbReference>